<dbReference type="PANTHER" id="PTHR47950:SF49">
    <property type="entry name" value="CYTOCHROME P450"/>
    <property type="match status" value="1"/>
</dbReference>
<organism evidence="12 13">
    <name type="scientific">Penstemon smallii</name>
    <dbReference type="NCBI Taxonomy" id="265156"/>
    <lineage>
        <taxon>Eukaryota</taxon>
        <taxon>Viridiplantae</taxon>
        <taxon>Streptophyta</taxon>
        <taxon>Embryophyta</taxon>
        <taxon>Tracheophyta</taxon>
        <taxon>Spermatophyta</taxon>
        <taxon>Magnoliopsida</taxon>
        <taxon>eudicotyledons</taxon>
        <taxon>Gunneridae</taxon>
        <taxon>Pentapetalae</taxon>
        <taxon>asterids</taxon>
        <taxon>lamiids</taxon>
        <taxon>Lamiales</taxon>
        <taxon>Plantaginaceae</taxon>
        <taxon>Cheloneae</taxon>
        <taxon>Penstemon</taxon>
    </lineage>
</organism>
<keyword evidence="13" id="KW-1185">Reference proteome</keyword>
<protein>
    <recommendedName>
        <fullName evidence="14">Cytochrome P450</fullName>
    </recommendedName>
</protein>
<evidence type="ECO:0000313" key="12">
    <source>
        <dbReference type="EMBL" id="KAL3838787.1"/>
    </source>
</evidence>
<keyword evidence="6 10" id="KW-0560">Oxidoreductase</keyword>
<feature type="binding site" description="axial binding residue" evidence="9">
    <location>
        <position position="442"/>
    </location>
    <ligand>
        <name>heme</name>
        <dbReference type="ChEBI" id="CHEBI:30413"/>
    </ligand>
    <ligandPart>
        <name>Fe</name>
        <dbReference type="ChEBI" id="CHEBI:18248"/>
    </ligandPart>
</feature>
<dbReference type="GO" id="GO:0016020">
    <property type="term" value="C:membrane"/>
    <property type="evidence" value="ECO:0007669"/>
    <property type="project" value="UniProtKB-SubCell"/>
</dbReference>
<evidence type="ECO:0000256" key="7">
    <source>
        <dbReference type="ARBA" id="ARBA00023004"/>
    </source>
</evidence>
<comment type="caution">
    <text evidence="12">The sequence shown here is derived from an EMBL/GenBank/DDBJ whole genome shotgun (WGS) entry which is preliminary data.</text>
</comment>
<dbReference type="Pfam" id="PF00067">
    <property type="entry name" value="p450"/>
    <property type="match status" value="1"/>
</dbReference>
<dbReference type="InterPro" id="IPR017972">
    <property type="entry name" value="Cyt_P450_CS"/>
</dbReference>
<evidence type="ECO:0000256" key="5">
    <source>
        <dbReference type="ARBA" id="ARBA00022723"/>
    </source>
</evidence>
<keyword evidence="7 9" id="KW-0408">Iron</keyword>
<comment type="subcellular location">
    <subcellularLocation>
        <location evidence="2">Membrane</location>
        <topology evidence="2">Single-pass membrane protein</topology>
    </subcellularLocation>
</comment>
<evidence type="ECO:0000256" key="1">
    <source>
        <dbReference type="ARBA" id="ARBA00001971"/>
    </source>
</evidence>
<name>A0ABD3TNY6_9LAMI</name>
<gene>
    <name evidence="12" type="ORF">ACJIZ3_023378</name>
</gene>
<dbReference type="Gene3D" id="1.10.630.10">
    <property type="entry name" value="Cytochrome P450"/>
    <property type="match status" value="1"/>
</dbReference>
<keyword evidence="11" id="KW-0472">Membrane</keyword>
<sequence length="510" mass="58299">MEMQYSSNENVNNALFFFYSVFMLVIILAGIRRRRTSAPIPPGPFSWPVIGNLLQLRSNPHIKLSTMAQTYGPIMSIRLGARLVVVGSSPKAASEILKTHDSILSARHISYTHPSSSPKLNKFAIGFAKECNEHWKNLRSICRAGLFSARAVQSQVKIRERNVANLVKYLHAKDGEVVDMSDLIFKLVLNIMGNILFSMDLFEFGPDENCSPGAQLKVLMAKFLNLLGSPNLEDIFPILHGWDIQGKQKMAKDIHEKMFKIWNQTLKERREKRNIIREDFLDTLLDIGFSDEQINHLLVELLLAGTDTTNIIIIWLMSDLIKNKNEMNKVRIELQTFIGDRFLEESDIMVLPYLQACVKETIRMHPPIPLLLPHCATETCNVMNFTIPKGSQVMVNTWAMANDPSIWDDPSSYRPERFLDSGVDFKGNNFEFVPFGSGRRMCPGLPMAFVQVQYVVACLVNTFNWFVPRDNDLDEVDMEEVYHLALRKKNHLELIPRAVNQWIEIMKIGE</sequence>
<dbReference type="InterPro" id="IPR002401">
    <property type="entry name" value="Cyt_P450_E_grp-I"/>
</dbReference>
<dbReference type="PRINTS" id="PR00463">
    <property type="entry name" value="EP450I"/>
</dbReference>
<dbReference type="InterPro" id="IPR001128">
    <property type="entry name" value="Cyt_P450"/>
</dbReference>
<dbReference type="PANTHER" id="PTHR47950">
    <property type="entry name" value="CYTOCHROME P450, FAMILY 76, SUBFAMILY C, POLYPEPTIDE 5-RELATED"/>
    <property type="match status" value="1"/>
</dbReference>
<keyword evidence="5 9" id="KW-0479">Metal-binding</keyword>
<keyword evidence="4 9" id="KW-0349">Heme</keyword>
<keyword evidence="8 10" id="KW-0503">Monooxygenase</keyword>
<reference evidence="12 13" key="1">
    <citation type="submission" date="2024-12" db="EMBL/GenBank/DDBJ databases">
        <title>The unique morphological basis and parallel evolutionary history of personate flowers in Penstemon.</title>
        <authorList>
            <person name="Depatie T.H."/>
            <person name="Wessinger C.A."/>
        </authorList>
    </citation>
    <scope>NUCLEOTIDE SEQUENCE [LARGE SCALE GENOMIC DNA]</scope>
    <source>
        <strain evidence="12">WTNN_2</strain>
        <tissue evidence="12">Leaf</tissue>
    </source>
</reference>
<dbReference type="SUPFAM" id="SSF48264">
    <property type="entry name" value="Cytochrome P450"/>
    <property type="match status" value="1"/>
</dbReference>
<feature type="transmembrane region" description="Helical" evidence="11">
    <location>
        <begin position="12"/>
        <end position="31"/>
    </location>
</feature>
<evidence type="ECO:0000313" key="13">
    <source>
        <dbReference type="Proteomes" id="UP001634393"/>
    </source>
</evidence>
<comment type="cofactor">
    <cofactor evidence="1 9">
        <name>heme</name>
        <dbReference type="ChEBI" id="CHEBI:30413"/>
    </cofactor>
</comment>
<dbReference type="AlphaFoldDB" id="A0ABD3TNY6"/>
<dbReference type="FunFam" id="1.10.630.10:FF:000126">
    <property type="entry name" value="Predicted protein"/>
    <property type="match status" value="1"/>
</dbReference>
<evidence type="ECO:0008006" key="14">
    <source>
        <dbReference type="Google" id="ProtNLM"/>
    </source>
</evidence>
<dbReference type="Proteomes" id="UP001634393">
    <property type="component" value="Unassembled WGS sequence"/>
</dbReference>
<evidence type="ECO:0000256" key="10">
    <source>
        <dbReference type="RuleBase" id="RU000461"/>
    </source>
</evidence>
<evidence type="ECO:0000256" key="8">
    <source>
        <dbReference type="ARBA" id="ARBA00023033"/>
    </source>
</evidence>
<comment type="similarity">
    <text evidence="3 10">Belongs to the cytochrome P450 family.</text>
</comment>
<dbReference type="PRINTS" id="PR00385">
    <property type="entry name" value="P450"/>
</dbReference>
<evidence type="ECO:0000256" key="11">
    <source>
        <dbReference type="SAM" id="Phobius"/>
    </source>
</evidence>
<evidence type="ECO:0000256" key="9">
    <source>
        <dbReference type="PIRSR" id="PIRSR602401-1"/>
    </source>
</evidence>
<dbReference type="GO" id="GO:0046872">
    <property type="term" value="F:metal ion binding"/>
    <property type="evidence" value="ECO:0007669"/>
    <property type="project" value="UniProtKB-KW"/>
</dbReference>
<dbReference type="GO" id="GO:0004497">
    <property type="term" value="F:monooxygenase activity"/>
    <property type="evidence" value="ECO:0007669"/>
    <property type="project" value="UniProtKB-KW"/>
</dbReference>
<evidence type="ECO:0000256" key="3">
    <source>
        <dbReference type="ARBA" id="ARBA00010617"/>
    </source>
</evidence>
<dbReference type="GO" id="GO:0016705">
    <property type="term" value="F:oxidoreductase activity, acting on paired donors, with incorporation or reduction of molecular oxygen"/>
    <property type="evidence" value="ECO:0007669"/>
    <property type="project" value="UniProtKB-ARBA"/>
</dbReference>
<evidence type="ECO:0000256" key="4">
    <source>
        <dbReference type="ARBA" id="ARBA00022617"/>
    </source>
</evidence>
<dbReference type="PROSITE" id="PS00086">
    <property type="entry name" value="CYTOCHROME_P450"/>
    <property type="match status" value="1"/>
</dbReference>
<accession>A0ABD3TNY6</accession>
<dbReference type="InterPro" id="IPR036396">
    <property type="entry name" value="Cyt_P450_sf"/>
</dbReference>
<evidence type="ECO:0000256" key="6">
    <source>
        <dbReference type="ARBA" id="ARBA00023002"/>
    </source>
</evidence>
<evidence type="ECO:0000256" key="2">
    <source>
        <dbReference type="ARBA" id="ARBA00004167"/>
    </source>
</evidence>
<keyword evidence="11" id="KW-1133">Transmembrane helix</keyword>
<dbReference type="EMBL" id="JBJXBP010000003">
    <property type="protein sequence ID" value="KAL3838787.1"/>
    <property type="molecule type" value="Genomic_DNA"/>
</dbReference>
<keyword evidence="11" id="KW-0812">Transmembrane</keyword>
<proteinExistence type="inferred from homology"/>